<dbReference type="PANTHER" id="PTHR43180">
    <property type="entry name" value="3-OXOACYL-(ACYL-CARRIER-PROTEIN) REDUCTASE (AFU_ORTHOLOGUE AFUA_6G11210)"/>
    <property type="match status" value="1"/>
</dbReference>
<dbReference type="InterPro" id="IPR036291">
    <property type="entry name" value="NAD(P)-bd_dom_sf"/>
</dbReference>
<name>A0AAQ3M2J1_9PEZI</name>
<feature type="region of interest" description="Disordered" evidence="3">
    <location>
        <begin position="146"/>
        <end position="176"/>
    </location>
</feature>
<accession>A0AAQ3M2J1</accession>
<dbReference type="Pfam" id="PF00106">
    <property type="entry name" value="adh_short"/>
    <property type="match status" value="1"/>
</dbReference>
<evidence type="ECO:0000313" key="4">
    <source>
        <dbReference type="EMBL" id="WPG98927.1"/>
    </source>
</evidence>
<dbReference type="Proteomes" id="UP001303373">
    <property type="component" value="Chromosome 2"/>
</dbReference>
<dbReference type="GO" id="GO:0016491">
    <property type="term" value="F:oxidoreductase activity"/>
    <property type="evidence" value="ECO:0007669"/>
    <property type="project" value="UniProtKB-KW"/>
</dbReference>
<comment type="similarity">
    <text evidence="1">Belongs to the short-chain dehydrogenases/reductases (SDR) family.</text>
</comment>
<keyword evidence="2" id="KW-0560">Oxidoreductase</keyword>
<dbReference type="PRINTS" id="PR00081">
    <property type="entry name" value="GDHRDH"/>
</dbReference>
<protein>
    <submittedName>
        <fullName evidence="4">Oxidoreductase ykvo</fullName>
    </submittedName>
</protein>
<dbReference type="Gene3D" id="3.40.50.720">
    <property type="entry name" value="NAD(P)-binding Rossmann-like Domain"/>
    <property type="match status" value="1"/>
</dbReference>
<organism evidence="4 5">
    <name type="scientific">Acrodontium crateriforme</name>
    <dbReference type="NCBI Taxonomy" id="150365"/>
    <lineage>
        <taxon>Eukaryota</taxon>
        <taxon>Fungi</taxon>
        <taxon>Dikarya</taxon>
        <taxon>Ascomycota</taxon>
        <taxon>Pezizomycotina</taxon>
        <taxon>Dothideomycetes</taxon>
        <taxon>Dothideomycetidae</taxon>
        <taxon>Mycosphaerellales</taxon>
        <taxon>Teratosphaeriaceae</taxon>
        <taxon>Acrodontium</taxon>
    </lineage>
</organism>
<evidence type="ECO:0000256" key="1">
    <source>
        <dbReference type="ARBA" id="ARBA00006484"/>
    </source>
</evidence>
<keyword evidence="5" id="KW-1185">Reference proteome</keyword>
<proteinExistence type="inferred from homology"/>
<dbReference type="EMBL" id="CP138581">
    <property type="protein sequence ID" value="WPG98927.1"/>
    <property type="molecule type" value="Genomic_DNA"/>
</dbReference>
<reference evidence="4 5" key="1">
    <citation type="submission" date="2023-11" db="EMBL/GenBank/DDBJ databases">
        <title>An acidophilic fungus is an integral part of prey digestion in a carnivorous sundew plant.</title>
        <authorList>
            <person name="Tsai I.J."/>
        </authorList>
    </citation>
    <scope>NUCLEOTIDE SEQUENCE [LARGE SCALE GENOMIC DNA]</scope>
    <source>
        <strain evidence="4">169a</strain>
    </source>
</reference>
<feature type="compositionally biased region" description="Low complexity" evidence="3">
    <location>
        <begin position="146"/>
        <end position="158"/>
    </location>
</feature>
<dbReference type="AlphaFoldDB" id="A0AAQ3M2J1"/>
<sequence>MEEFKIDLAQLESLKGKVVIVTGGSSGIGQATTQLLLSLNAHLITGDLNPPPATQLSHPNHTFLRTNVSNWDDLKALFALAVQKHGHIDHVFANAGIGPKADYLNASYDIHGELLEPERGVYEVMVRGMVNTSYLGVVYMQQAAAGTSTPAATSTQTAAREEEEGRGGGEATTQKQTSIVLTASASSFQRFSATDYTTAKHSVLGFMRGNVTNLNNLATSSPHAPRIRINAIAPSWTSTGMVNEAQMAALGIKCQSAEAVALLVALLMVDETRQGQMIYSSLGRFWEIEEGVLLKQVEGIVGEQGDDAVLEKMREMGRMTAEENASRA</sequence>
<gene>
    <name evidence="4" type="ORF">R9X50_00172900</name>
</gene>
<dbReference type="InterPro" id="IPR002347">
    <property type="entry name" value="SDR_fam"/>
</dbReference>
<dbReference type="SUPFAM" id="SSF51735">
    <property type="entry name" value="NAD(P)-binding Rossmann-fold domains"/>
    <property type="match status" value="1"/>
</dbReference>
<evidence type="ECO:0000313" key="5">
    <source>
        <dbReference type="Proteomes" id="UP001303373"/>
    </source>
</evidence>
<evidence type="ECO:0000256" key="3">
    <source>
        <dbReference type="SAM" id="MobiDB-lite"/>
    </source>
</evidence>
<evidence type="ECO:0000256" key="2">
    <source>
        <dbReference type="ARBA" id="ARBA00023002"/>
    </source>
</evidence>
<dbReference type="PANTHER" id="PTHR43180:SF11">
    <property type="entry name" value="NAD(P)-BINDING PROTEIN"/>
    <property type="match status" value="1"/>
</dbReference>